<gene>
    <name evidence="2" type="ORF">RYJ27_12915</name>
</gene>
<name>A0AAU0MHW6_9MICO</name>
<sequence length="358" mass="38135">MDQGAVTGVRERPRGRRHRSGLRRDVALMVVIGMLLVAALVAAGLSLYRHFYGPSAFVERYVSLLAEGSAADALAVPGVRVSSAALEEAGMNPFASQALLRSAALSSIDDIHAISEKTVPEGVEVTVGYRTGDHAGRSTFLVEQDGWIGVAPRWRFAQSPLAVLDLQVSGSMSFTVNGFEIDKRQVAAEGADVDPAATVSLLVFSPGRYRVGVDTPIAQTPGVDVVADVPLVQVPVQVAAEPTEEFIRVVQDEVDAFLDECATQQVLQPTACPFGYVVQNRIVTLPEWSISEYPTVTLEPSGADWVMPPTTAAAHLLVDVRSLFDGTIREVDEDVPFTLDAAISLQPDGSVSIRVGAG</sequence>
<dbReference type="RefSeq" id="WP_330170695.1">
    <property type="nucleotide sequence ID" value="NZ_CP137080.1"/>
</dbReference>
<organism evidence="2 3">
    <name type="scientific">Microbacterium limosum</name>
    <dbReference type="NCBI Taxonomy" id="3079935"/>
    <lineage>
        <taxon>Bacteria</taxon>
        <taxon>Bacillati</taxon>
        <taxon>Actinomycetota</taxon>
        <taxon>Actinomycetes</taxon>
        <taxon>Micrococcales</taxon>
        <taxon>Microbacteriaceae</taxon>
        <taxon>Microbacterium</taxon>
    </lineage>
</organism>
<dbReference type="Proteomes" id="UP001329313">
    <property type="component" value="Chromosome"/>
</dbReference>
<keyword evidence="1" id="KW-0472">Membrane</keyword>
<feature type="transmembrane region" description="Helical" evidence="1">
    <location>
        <begin position="26"/>
        <end position="48"/>
    </location>
</feature>
<keyword evidence="3" id="KW-1185">Reference proteome</keyword>
<protein>
    <submittedName>
        <fullName evidence="2">Uncharacterized protein</fullName>
    </submittedName>
</protein>
<accession>A0AAU0MHW6</accession>
<keyword evidence="1" id="KW-0812">Transmembrane</keyword>
<dbReference type="KEGG" id="mliy:RYJ27_12915"/>
<dbReference type="AlphaFoldDB" id="A0AAU0MHW6"/>
<evidence type="ECO:0000313" key="2">
    <source>
        <dbReference type="EMBL" id="WOQ69574.1"/>
    </source>
</evidence>
<evidence type="ECO:0000313" key="3">
    <source>
        <dbReference type="Proteomes" id="UP001329313"/>
    </source>
</evidence>
<keyword evidence="1" id="KW-1133">Transmembrane helix</keyword>
<proteinExistence type="predicted"/>
<reference evidence="2 3" key="1">
    <citation type="submission" date="2023-10" db="EMBL/GenBank/DDBJ databases">
        <title>Y20.</title>
        <authorList>
            <person name="Zhang G."/>
            <person name="Ding Y."/>
        </authorList>
    </citation>
    <scope>NUCLEOTIDE SEQUENCE [LARGE SCALE GENOMIC DNA]</scope>
    <source>
        <strain evidence="2 3">Y20</strain>
    </source>
</reference>
<dbReference type="EMBL" id="CP137080">
    <property type="protein sequence ID" value="WOQ69574.1"/>
    <property type="molecule type" value="Genomic_DNA"/>
</dbReference>
<evidence type="ECO:0000256" key="1">
    <source>
        <dbReference type="SAM" id="Phobius"/>
    </source>
</evidence>